<organism evidence="15 16">
    <name type="scientific">Terrimonas rubra</name>
    <dbReference type="NCBI Taxonomy" id="1035890"/>
    <lineage>
        <taxon>Bacteria</taxon>
        <taxon>Pseudomonadati</taxon>
        <taxon>Bacteroidota</taxon>
        <taxon>Chitinophagia</taxon>
        <taxon>Chitinophagales</taxon>
        <taxon>Chitinophagaceae</taxon>
        <taxon>Terrimonas</taxon>
    </lineage>
</organism>
<evidence type="ECO:0000256" key="5">
    <source>
        <dbReference type="ARBA" id="ARBA00022692"/>
    </source>
</evidence>
<sequence length="484" mass="55213">MEAVWAFIKTYYFIPLALVYIGVIATILLENRNPAKSLAYILILLFLPGIGLVVYFFFGRDMRKKKIFSRKAFKDLELSGAYFNNYFEASGTQLLKMEQQIGDLVQPFRLLYQQRQSFVHTGNKVTLLTNGEEKFPALFEALEKAKHHIHIEYYIFSRDDVGERITEILLRKAAAGVKVRLIIDDSGSNRIKDIPKRLRMGGVEVYRFMPVHFASLSQANYRDHRKIVVIDGLVGFVGGINMDDRYLNNQKHSLYWRDTHVMIEGSAVKALQFQFFLCLGFVSKQQYELEPVYFPDREDEPGEGNISIAASGPDSAYPYNMEVLLSAIHQAKKSIRIVNPYFIPSDQVLTALQMAVAAGVEVELIIPGKSDSFIVQHSSFSYISPLIARGVKVYLYEKGFVHAKTMVVDGEIAFIGTVNMDIRSFYINFEIAAIIQDKALCRQMMQHFADDISHSRLIDAEAWANRPRLHKFTDSVCRLLTPLL</sequence>
<evidence type="ECO:0000256" key="8">
    <source>
        <dbReference type="ARBA" id="ARBA00023098"/>
    </source>
</evidence>
<dbReference type="HAMAP" id="MF_01916">
    <property type="entry name" value="Cardiolipin_synth_Cls"/>
    <property type="match status" value="1"/>
</dbReference>
<keyword evidence="2 12" id="KW-1003">Cell membrane</keyword>
<comment type="catalytic activity">
    <reaction evidence="12">
        <text>2 a 1,2-diacyl-sn-glycero-3-phospho-(1'-sn-glycerol) = a cardiolipin + glycerol</text>
        <dbReference type="Rhea" id="RHEA:31451"/>
        <dbReference type="ChEBI" id="CHEBI:17754"/>
        <dbReference type="ChEBI" id="CHEBI:62237"/>
        <dbReference type="ChEBI" id="CHEBI:64716"/>
    </reaction>
</comment>
<evidence type="ECO:0000256" key="12">
    <source>
        <dbReference type="HAMAP-Rule" id="MF_01916"/>
    </source>
</evidence>
<name>A0ABW6A2I1_9BACT</name>
<evidence type="ECO:0000256" key="4">
    <source>
        <dbReference type="ARBA" id="ARBA00022679"/>
    </source>
</evidence>
<dbReference type="CDD" id="cd09112">
    <property type="entry name" value="PLDc_CLS_2"/>
    <property type="match status" value="1"/>
</dbReference>
<evidence type="ECO:0000313" key="15">
    <source>
        <dbReference type="EMBL" id="MFD2919529.1"/>
    </source>
</evidence>
<evidence type="ECO:0000259" key="14">
    <source>
        <dbReference type="PROSITE" id="PS50035"/>
    </source>
</evidence>
<evidence type="ECO:0000256" key="1">
    <source>
        <dbReference type="ARBA" id="ARBA00004651"/>
    </source>
</evidence>
<keyword evidence="4 12" id="KW-0808">Transferase</keyword>
<evidence type="ECO:0000313" key="16">
    <source>
        <dbReference type="Proteomes" id="UP001597511"/>
    </source>
</evidence>
<keyword evidence="11 12" id="KW-1208">Phospholipid metabolism</keyword>
<dbReference type="Pfam" id="PF13091">
    <property type="entry name" value="PLDc_2"/>
    <property type="match status" value="2"/>
</dbReference>
<dbReference type="InterPro" id="IPR030874">
    <property type="entry name" value="Cardiolipin_synth_Firmi"/>
</dbReference>
<dbReference type="EMBL" id="JBHUOZ010000001">
    <property type="protein sequence ID" value="MFD2919529.1"/>
    <property type="molecule type" value="Genomic_DNA"/>
</dbReference>
<comment type="function">
    <text evidence="12">Catalyzes the reversible phosphatidyl group transfer from one phosphatidylglycerol molecule to another to form cardiolipin (CL) (diphosphatidylglycerol) and glycerol.</text>
</comment>
<dbReference type="InterPro" id="IPR025202">
    <property type="entry name" value="PLD-like_dom"/>
</dbReference>
<dbReference type="InterPro" id="IPR027379">
    <property type="entry name" value="CLS_N"/>
</dbReference>
<dbReference type="SMART" id="SM00155">
    <property type="entry name" value="PLDc"/>
    <property type="match status" value="2"/>
</dbReference>
<keyword evidence="9 12" id="KW-0472">Membrane</keyword>
<dbReference type="InterPro" id="IPR022924">
    <property type="entry name" value="Cardiolipin_synthase"/>
</dbReference>
<comment type="similarity">
    <text evidence="12">Belongs to the phospholipase D family. Cardiolipin synthase subfamily.</text>
</comment>
<feature type="active site" evidence="12">
    <location>
        <position position="231"/>
    </location>
</feature>
<keyword evidence="3 12" id="KW-0444">Lipid biosynthesis</keyword>
<feature type="active site" evidence="12">
    <location>
        <position position="226"/>
    </location>
</feature>
<keyword evidence="7 12" id="KW-1133">Transmembrane helix</keyword>
<keyword evidence="8 12" id="KW-0443">Lipid metabolism</keyword>
<evidence type="ECO:0000256" key="11">
    <source>
        <dbReference type="ARBA" id="ARBA00023264"/>
    </source>
</evidence>
<dbReference type="RefSeq" id="WP_386096805.1">
    <property type="nucleotide sequence ID" value="NZ_JBHUOZ010000001.1"/>
</dbReference>
<dbReference type="Pfam" id="PF13396">
    <property type="entry name" value="PLDc_N"/>
    <property type="match status" value="1"/>
</dbReference>
<feature type="domain" description="PLD phosphodiesterase" evidence="14">
    <location>
        <begin position="219"/>
        <end position="246"/>
    </location>
</feature>
<protein>
    <recommendedName>
        <fullName evidence="12 13">Cardiolipin synthase</fullName>
        <shortName evidence="12">CL synthase</shortName>
        <ecNumber evidence="12 13">2.7.8.-</ecNumber>
    </recommendedName>
</protein>
<dbReference type="Proteomes" id="UP001597511">
    <property type="component" value="Unassembled WGS sequence"/>
</dbReference>
<evidence type="ECO:0000256" key="3">
    <source>
        <dbReference type="ARBA" id="ARBA00022516"/>
    </source>
</evidence>
<dbReference type="PROSITE" id="PS50035">
    <property type="entry name" value="PLD"/>
    <property type="match status" value="2"/>
</dbReference>
<dbReference type="EC" id="2.7.8.-" evidence="12 13"/>
<proteinExistence type="inferred from homology"/>
<feature type="domain" description="PLD phosphodiesterase" evidence="14">
    <location>
        <begin position="397"/>
        <end position="424"/>
    </location>
</feature>
<comment type="caution">
    <text evidence="15">The sequence shown here is derived from an EMBL/GenBank/DDBJ whole genome shotgun (WGS) entry which is preliminary data.</text>
</comment>
<dbReference type="PANTHER" id="PTHR21248:SF22">
    <property type="entry name" value="PHOSPHOLIPASE D"/>
    <property type="match status" value="1"/>
</dbReference>
<feature type="active site" evidence="12">
    <location>
        <position position="402"/>
    </location>
</feature>
<evidence type="ECO:0000256" key="10">
    <source>
        <dbReference type="ARBA" id="ARBA00023209"/>
    </source>
</evidence>
<keyword evidence="6" id="KW-0677">Repeat</keyword>
<dbReference type="CDD" id="cd09110">
    <property type="entry name" value="PLDc_CLS_1"/>
    <property type="match status" value="1"/>
</dbReference>
<accession>A0ABW6A2I1</accession>
<evidence type="ECO:0000256" key="13">
    <source>
        <dbReference type="NCBIfam" id="TIGR04265"/>
    </source>
</evidence>
<reference evidence="16" key="1">
    <citation type="journal article" date="2019" name="Int. J. Syst. Evol. Microbiol.">
        <title>The Global Catalogue of Microorganisms (GCM) 10K type strain sequencing project: providing services to taxonomists for standard genome sequencing and annotation.</title>
        <authorList>
            <consortium name="The Broad Institute Genomics Platform"/>
            <consortium name="The Broad Institute Genome Sequencing Center for Infectious Disease"/>
            <person name="Wu L."/>
            <person name="Ma J."/>
        </authorList>
    </citation>
    <scope>NUCLEOTIDE SEQUENCE [LARGE SCALE GENOMIC DNA]</scope>
    <source>
        <strain evidence="16">KCTC 23299</strain>
    </source>
</reference>
<comment type="subcellular location">
    <subcellularLocation>
        <location evidence="1 12">Cell membrane</location>
        <topology evidence="1 12">Multi-pass membrane protein</topology>
    </subcellularLocation>
</comment>
<evidence type="ECO:0000256" key="6">
    <source>
        <dbReference type="ARBA" id="ARBA00022737"/>
    </source>
</evidence>
<dbReference type="InterPro" id="IPR001736">
    <property type="entry name" value="PLipase_D/transphosphatidylase"/>
</dbReference>
<feature type="active site" evidence="12">
    <location>
        <position position="224"/>
    </location>
</feature>
<dbReference type="SUPFAM" id="SSF56024">
    <property type="entry name" value="Phospholipase D/nuclease"/>
    <property type="match status" value="2"/>
</dbReference>
<evidence type="ECO:0000256" key="2">
    <source>
        <dbReference type="ARBA" id="ARBA00022475"/>
    </source>
</evidence>
<keyword evidence="5 12" id="KW-0812">Transmembrane</keyword>
<evidence type="ECO:0000256" key="9">
    <source>
        <dbReference type="ARBA" id="ARBA00023136"/>
    </source>
</evidence>
<dbReference type="Gene3D" id="3.30.870.10">
    <property type="entry name" value="Endonuclease Chain A"/>
    <property type="match status" value="2"/>
</dbReference>
<gene>
    <name evidence="15" type="primary">cls</name>
    <name evidence="15" type="ORF">ACFS6H_07425</name>
</gene>
<dbReference type="PANTHER" id="PTHR21248">
    <property type="entry name" value="CARDIOLIPIN SYNTHASE"/>
    <property type="match status" value="1"/>
</dbReference>
<dbReference type="NCBIfam" id="TIGR04265">
    <property type="entry name" value="bac_cardiolipin"/>
    <property type="match status" value="1"/>
</dbReference>
<evidence type="ECO:0000256" key="7">
    <source>
        <dbReference type="ARBA" id="ARBA00022989"/>
    </source>
</evidence>
<feature type="active site" evidence="12">
    <location>
        <position position="404"/>
    </location>
</feature>
<keyword evidence="10 12" id="KW-0594">Phospholipid biosynthesis</keyword>
<feature type="transmembrane region" description="Helical" evidence="12">
    <location>
        <begin position="37"/>
        <end position="58"/>
    </location>
</feature>
<keyword evidence="16" id="KW-1185">Reference proteome</keyword>
<feature type="transmembrane region" description="Helical" evidence="12">
    <location>
        <begin position="12"/>
        <end position="31"/>
    </location>
</feature>
<feature type="active site" evidence="12">
    <location>
        <position position="409"/>
    </location>
</feature>